<keyword evidence="1" id="KW-0472">Membrane</keyword>
<gene>
    <name evidence="2" type="ORF">CC80DRAFT_105807</name>
</gene>
<name>A0A6A5UJM0_9PLEO</name>
<feature type="transmembrane region" description="Helical" evidence="1">
    <location>
        <begin position="89"/>
        <end position="107"/>
    </location>
</feature>
<dbReference type="AlphaFoldDB" id="A0A6A5UJM0"/>
<protein>
    <submittedName>
        <fullName evidence="2">Uncharacterized protein</fullName>
    </submittedName>
</protein>
<keyword evidence="3" id="KW-1185">Reference proteome</keyword>
<reference evidence="2" key="1">
    <citation type="journal article" date="2020" name="Stud. Mycol.">
        <title>101 Dothideomycetes genomes: a test case for predicting lifestyles and emergence of pathogens.</title>
        <authorList>
            <person name="Haridas S."/>
            <person name="Albert R."/>
            <person name="Binder M."/>
            <person name="Bloem J."/>
            <person name="Labutti K."/>
            <person name="Salamov A."/>
            <person name="Andreopoulos B."/>
            <person name="Baker S."/>
            <person name="Barry K."/>
            <person name="Bills G."/>
            <person name="Bluhm B."/>
            <person name="Cannon C."/>
            <person name="Castanera R."/>
            <person name="Culley D."/>
            <person name="Daum C."/>
            <person name="Ezra D."/>
            <person name="Gonzalez J."/>
            <person name="Henrissat B."/>
            <person name="Kuo A."/>
            <person name="Liang C."/>
            <person name="Lipzen A."/>
            <person name="Lutzoni F."/>
            <person name="Magnuson J."/>
            <person name="Mondo S."/>
            <person name="Nolan M."/>
            <person name="Ohm R."/>
            <person name="Pangilinan J."/>
            <person name="Park H.-J."/>
            <person name="Ramirez L."/>
            <person name="Alfaro M."/>
            <person name="Sun H."/>
            <person name="Tritt A."/>
            <person name="Yoshinaga Y."/>
            <person name="Zwiers L.-H."/>
            <person name="Turgeon B."/>
            <person name="Goodwin S."/>
            <person name="Spatafora J."/>
            <person name="Crous P."/>
            <person name="Grigoriev I."/>
        </authorList>
    </citation>
    <scope>NUCLEOTIDE SEQUENCE</scope>
    <source>
        <strain evidence="2">CBS 675.92</strain>
    </source>
</reference>
<sequence length="124" mass="13848">MLHATRETHVRSYSSQISGPLPFRHSLLTGRPVEVPLFHGGKARPGPSPTRLDVMRRQYVKVGPSPSSALIQRFPHTLQRRQISTSQQLRPFFFFLFFSMAIAISALSQGSLPPVPMTIILIIG</sequence>
<proteinExistence type="predicted"/>
<keyword evidence="1" id="KW-0812">Transmembrane</keyword>
<evidence type="ECO:0000313" key="3">
    <source>
        <dbReference type="Proteomes" id="UP000800035"/>
    </source>
</evidence>
<organism evidence="2 3">
    <name type="scientific">Byssothecium circinans</name>
    <dbReference type="NCBI Taxonomy" id="147558"/>
    <lineage>
        <taxon>Eukaryota</taxon>
        <taxon>Fungi</taxon>
        <taxon>Dikarya</taxon>
        <taxon>Ascomycota</taxon>
        <taxon>Pezizomycotina</taxon>
        <taxon>Dothideomycetes</taxon>
        <taxon>Pleosporomycetidae</taxon>
        <taxon>Pleosporales</taxon>
        <taxon>Massarineae</taxon>
        <taxon>Massarinaceae</taxon>
        <taxon>Byssothecium</taxon>
    </lineage>
</organism>
<keyword evidence="1" id="KW-1133">Transmembrane helix</keyword>
<dbReference type="Proteomes" id="UP000800035">
    <property type="component" value="Unassembled WGS sequence"/>
</dbReference>
<evidence type="ECO:0000313" key="2">
    <source>
        <dbReference type="EMBL" id="KAF1963116.1"/>
    </source>
</evidence>
<dbReference type="EMBL" id="ML976978">
    <property type="protein sequence ID" value="KAF1963116.1"/>
    <property type="molecule type" value="Genomic_DNA"/>
</dbReference>
<accession>A0A6A5UJM0</accession>
<evidence type="ECO:0000256" key="1">
    <source>
        <dbReference type="SAM" id="Phobius"/>
    </source>
</evidence>